<name>A0A9D5KDC9_UNCW3</name>
<organism evidence="2 3">
    <name type="scientific">candidate division WOR-3 bacterium</name>
    <dbReference type="NCBI Taxonomy" id="2052148"/>
    <lineage>
        <taxon>Bacteria</taxon>
        <taxon>Bacteria division WOR-3</taxon>
    </lineage>
</organism>
<comment type="caution">
    <text evidence="2">The sequence shown here is derived from an EMBL/GenBank/DDBJ whole genome shotgun (WGS) entry which is preliminary data.</text>
</comment>
<dbReference type="Proteomes" id="UP000630660">
    <property type="component" value="Unassembled WGS sequence"/>
</dbReference>
<protein>
    <recommendedName>
        <fullName evidence="4">DUF4878 domain-containing protein</fullName>
    </recommendedName>
</protein>
<proteinExistence type="predicted"/>
<dbReference type="EMBL" id="WJKJ01000328">
    <property type="protein sequence ID" value="MBD3365511.1"/>
    <property type="molecule type" value="Genomic_DNA"/>
</dbReference>
<evidence type="ECO:0000313" key="3">
    <source>
        <dbReference type="Proteomes" id="UP000630660"/>
    </source>
</evidence>
<evidence type="ECO:0000256" key="1">
    <source>
        <dbReference type="SAM" id="SignalP"/>
    </source>
</evidence>
<feature type="chain" id="PRO_5039126683" description="DUF4878 domain-containing protein" evidence="1">
    <location>
        <begin position="23"/>
        <end position="130"/>
    </location>
</feature>
<feature type="signal peptide" evidence="1">
    <location>
        <begin position="1"/>
        <end position="22"/>
    </location>
</feature>
<evidence type="ECO:0008006" key="4">
    <source>
        <dbReference type="Google" id="ProtNLM"/>
    </source>
</evidence>
<sequence>MKKILPIVTVVLLAGLALSGCATFKAAKAPVKECLTAWKKGDFEKAYSCFVEGTEVPKDEFIEYAKENEVKKFKLFRVSISGTEGATGEIQGTVTLKGGDKTGCLFYVKEISEDVWKIETMEAFDPDLIP</sequence>
<keyword evidence="1" id="KW-0732">Signal</keyword>
<dbReference type="PROSITE" id="PS51257">
    <property type="entry name" value="PROKAR_LIPOPROTEIN"/>
    <property type="match status" value="1"/>
</dbReference>
<feature type="non-terminal residue" evidence="2">
    <location>
        <position position="130"/>
    </location>
</feature>
<dbReference type="AlphaFoldDB" id="A0A9D5KDC9"/>
<evidence type="ECO:0000313" key="2">
    <source>
        <dbReference type="EMBL" id="MBD3365511.1"/>
    </source>
</evidence>
<reference evidence="2" key="1">
    <citation type="submission" date="2019-11" db="EMBL/GenBank/DDBJ databases">
        <title>Microbial mats filling the niche in hypersaline microbial mats.</title>
        <authorList>
            <person name="Wong H.L."/>
            <person name="Macleod F.I."/>
            <person name="White R.A. III"/>
            <person name="Burns B.P."/>
        </authorList>
    </citation>
    <scope>NUCLEOTIDE SEQUENCE</scope>
    <source>
        <strain evidence="2">Bin_327</strain>
    </source>
</reference>
<gene>
    <name evidence="2" type="ORF">GF359_09890</name>
</gene>
<accession>A0A9D5KDC9</accession>